<evidence type="ECO:0000256" key="1">
    <source>
        <dbReference type="SAM" id="MobiDB-lite"/>
    </source>
</evidence>
<protein>
    <recommendedName>
        <fullName evidence="4">DivIVA domain-containing protein</fullName>
    </recommendedName>
</protein>
<dbReference type="InterPro" id="IPR019933">
    <property type="entry name" value="DivIVA_domain"/>
</dbReference>
<proteinExistence type="predicted"/>
<keyword evidence="3" id="KW-1185">Reference proteome</keyword>
<organism evidence="2 3">
    <name type="scientific">Dactylosporangium salmoneum</name>
    <dbReference type="NCBI Taxonomy" id="53361"/>
    <lineage>
        <taxon>Bacteria</taxon>
        <taxon>Bacillati</taxon>
        <taxon>Actinomycetota</taxon>
        <taxon>Actinomycetes</taxon>
        <taxon>Micromonosporales</taxon>
        <taxon>Micromonosporaceae</taxon>
        <taxon>Dactylosporangium</taxon>
    </lineage>
</organism>
<evidence type="ECO:0000313" key="3">
    <source>
        <dbReference type="Proteomes" id="UP001501444"/>
    </source>
</evidence>
<evidence type="ECO:0008006" key="4">
    <source>
        <dbReference type="Google" id="ProtNLM"/>
    </source>
</evidence>
<name>A0ABN3GSB9_9ACTN</name>
<feature type="compositionally biased region" description="Polar residues" evidence="1">
    <location>
        <begin position="1"/>
        <end position="14"/>
    </location>
</feature>
<dbReference type="EMBL" id="BAAARV010000046">
    <property type="protein sequence ID" value="GAA2359854.1"/>
    <property type="molecule type" value="Genomic_DNA"/>
</dbReference>
<evidence type="ECO:0000313" key="2">
    <source>
        <dbReference type="EMBL" id="GAA2359854.1"/>
    </source>
</evidence>
<dbReference type="NCBIfam" id="TIGR03544">
    <property type="entry name" value="DivI1A_domain"/>
    <property type="match status" value="1"/>
</dbReference>
<dbReference type="Proteomes" id="UP001501444">
    <property type="component" value="Unassembled WGS sequence"/>
</dbReference>
<reference evidence="2 3" key="1">
    <citation type="journal article" date="2019" name="Int. J. Syst. Evol. Microbiol.">
        <title>The Global Catalogue of Microorganisms (GCM) 10K type strain sequencing project: providing services to taxonomists for standard genome sequencing and annotation.</title>
        <authorList>
            <consortium name="The Broad Institute Genomics Platform"/>
            <consortium name="The Broad Institute Genome Sequencing Center for Infectious Disease"/>
            <person name="Wu L."/>
            <person name="Ma J."/>
        </authorList>
    </citation>
    <scope>NUCLEOTIDE SEQUENCE [LARGE SCALE GENOMIC DNA]</scope>
    <source>
        <strain evidence="2 3">JCM 3272</strain>
    </source>
</reference>
<feature type="region of interest" description="Disordered" evidence="1">
    <location>
        <begin position="1"/>
        <end position="53"/>
    </location>
</feature>
<sequence length="154" mass="17061">MNPVSHSRPSSPVQPHTDAGRHDSGVKATYRKFPATTPRRHAATPAVSSPDRGAVEAPAIGLFDTRKFDCAPGRRTIAGMTQFTTEFHGYDRAAVDKFVQTANDDIASDDPTRRARAQADAQAVSFRVTLRGYNRREVDHYLRRIAKGRPDDRT</sequence>
<accession>A0ABN3GSB9</accession>
<comment type="caution">
    <text evidence="2">The sequence shown here is derived from an EMBL/GenBank/DDBJ whole genome shotgun (WGS) entry which is preliminary data.</text>
</comment>
<gene>
    <name evidence="2" type="ORF">GCM10010170_054370</name>
</gene>